<keyword evidence="4" id="KW-0342">GTP-binding</keyword>
<proteinExistence type="predicted"/>
<dbReference type="InterPro" id="IPR002835">
    <property type="entry name" value="CofC"/>
</dbReference>
<dbReference type="Pfam" id="PF01983">
    <property type="entry name" value="CofC"/>
    <property type="match status" value="1"/>
</dbReference>
<protein>
    <submittedName>
        <fullName evidence="6">2-phospho-L-lactate guanylyltransferase</fullName>
        <ecNumber evidence="6">2.7.7.68</ecNumber>
    </submittedName>
</protein>
<evidence type="ECO:0000313" key="7">
    <source>
        <dbReference type="Proteomes" id="UP000306985"/>
    </source>
</evidence>
<keyword evidence="3" id="KW-0547">Nucleotide-binding</keyword>
<feature type="region of interest" description="Disordered" evidence="5">
    <location>
        <begin position="1"/>
        <end position="38"/>
    </location>
</feature>
<evidence type="ECO:0000256" key="5">
    <source>
        <dbReference type="SAM" id="MobiDB-lite"/>
    </source>
</evidence>
<dbReference type="EC" id="2.7.7.68" evidence="6"/>
<evidence type="ECO:0000313" key="6">
    <source>
        <dbReference type="EMBL" id="TKV60291.1"/>
    </source>
</evidence>
<comment type="caution">
    <text evidence="6">The sequence shown here is derived from an EMBL/GenBank/DDBJ whole genome shotgun (WGS) entry which is preliminary data.</text>
</comment>
<keyword evidence="7" id="KW-1185">Reference proteome</keyword>
<accession>A0A4U6QJ46</accession>
<evidence type="ECO:0000256" key="2">
    <source>
        <dbReference type="ARBA" id="ARBA00022695"/>
    </source>
</evidence>
<keyword evidence="1 6" id="KW-0808">Transferase</keyword>
<evidence type="ECO:0000256" key="3">
    <source>
        <dbReference type="ARBA" id="ARBA00022741"/>
    </source>
</evidence>
<dbReference type="Proteomes" id="UP000306985">
    <property type="component" value="Unassembled WGS sequence"/>
</dbReference>
<gene>
    <name evidence="6" type="primary">cofC</name>
    <name evidence="6" type="ORF">FDO65_00735</name>
</gene>
<dbReference type="EMBL" id="SZZH01000001">
    <property type="protein sequence ID" value="TKV60291.1"/>
    <property type="molecule type" value="Genomic_DNA"/>
</dbReference>
<dbReference type="GO" id="GO:0005525">
    <property type="term" value="F:GTP binding"/>
    <property type="evidence" value="ECO:0007669"/>
    <property type="project" value="UniProtKB-KW"/>
</dbReference>
<dbReference type="OrthoDB" id="9151145at2"/>
<feature type="compositionally biased region" description="Low complexity" evidence="5">
    <location>
        <begin position="28"/>
        <end position="37"/>
    </location>
</feature>
<dbReference type="InterPro" id="IPR029044">
    <property type="entry name" value="Nucleotide-diphossugar_trans"/>
</dbReference>
<evidence type="ECO:0000256" key="4">
    <source>
        <dbReference type="ARBA" id="ARBA00023134"/>
    </source>
</evidence>
<feature type="region of interest" description="Disordered" evidence="5">
    <location>
        <begin position="232"/>
        <end position="252"/>
    </location>
</feature>
<sequence length="252" mass="25233">MEDVLVDPASPPEPAPAAGACPGGTGPADGPSSGSSGWTVVMPLKASARGKSRIDLAPDLRRRLVLMMATDAVTAVAGAPGVARVLLVVEDPDDGRTIADAARAAPVHDRSAPVDAHVTAATSLNAAIRDGAAQAGEGPVAVLPCDVPSATAAEIGAALAAAHRHARAVVADADGIGTTLLAAQHGRDLNPRYGPDSWRRHVDDGAVPLDLPAGSGLRRDVDLRSDLAAVTGPATRRAWRDSGEGAPASAPA</sequence>
<dbReference type="AlphaFoldDB" id="A0A4U6QJ46"/>
<evidence type="ECO:0000256" key="1">
    <source>
        <dbReference type="ARBA" id="ARBA00022679"/>
    </source>
</evidence>
<name>A0A4U6QJ46_9ACTN</name>
<keyword evidence="2 6" id="KW-0548">Nucleotidyltransferase</keyword>
<organism evidence="6 7">
    <name type="scientific">Nakamurella flava</name>
    <dbReference type="NCBI Taxonomy" id="2576308"/>
    <lineage>
        <taxon>Bacteria</taxon>
        <taxon>Bacillati</taxon>
        <taxon>Actinomycetota</taxon>
        <taxon>Actinomycetes</taxon>
        <taxon>Nakamurellales</taxon>
        <taxon>Nakamurellaceae</taxon>
        <taxon>Nakamurella</taxon>
    </lineage>
</organism>
<dbReference type="PANTHER" id="PTHR40392:SF1">
    <property type="entry name" value="2-PHOSPHO-L-LACTATE GUANYLYLTRANSFERASE"/>
    <property type="match status" value="1"/>
</dbReference>
<reference evidence="6 7" key="1">
    <citation type="submission" date="2019-05" db="EMBL/GenBank/DDBJ databases">
        <title>Nakamurella sp. N5BH11, whole genome shotgun sequence.</title>
        <authorList>
            <person name="Tuo L."/>
        </authorList>
    </citation>
    <scope>NUCLEOTIDE SEQUENCE [LARGE SCALE GENOMIC DNA]</scope>
    <source>
        <strain evidence="6 7">N5BH11</strain>
    </source>
</reference>
<dbReference type="NCBIfam" id="TIGR03552">
    <property type="entry name" value="F420_cofC"/>
    <property type="match status" value="1"/>
</dbReference>
<dbReference type="SUPFAM" id="SSF53448">
    <property type="entry name" value="Nucleotide-diphospho-sugar transferases"/>
    <property type="match status" value="1"/>
</dbReference>
<dbReference type="Gene3D" id="3.90.550.10">
    <property type="entry name" value="Spore Coat Polysaccharide Biosynthesis Protein SpsA, Chain A"/>
    <property type="match status" value="1"/>
</dbReference>
<dbReference type="PANTHER" id="PTHR40392">
    <property type="entry name" value="2-PHOSPHO-L-LACTATE GUANYLYLTRANSFERASE"/>
    <property type="match status" value="1"/>
</dbReference>
<dbReference type="GO" id="GO:0043814">
    <property type="term" value="F:phospholactate guanylyltransferase activity"/>
    <property type="evidence" value="ECO:0007669"/>
    <property type="project" value="UniProtKB-EC"/>
</dbReference>